<dbReference type="UniPathway" id="UPA00035">
    <property type="reaction ID" value="UER00041"/>
</dbReference>
<dbReference type="GO" id="GO:0004048">
    <property type="term" value="F:anthranilate phosphoribosyltransferase activity"/>
    <property type="evidence" value="ECO:0007669"/>
    <property type="project" value="UniProtKB-UniRule"/>
</dbReference>
<keyword evidence="4 9" id="KW-0808">Transferase</keyword>
<dbReference type="GO" id="GO:0005829">
    <property type="term" value="C:cytosol"/>
    <property type="evidence" value="ECO:0007669"/>
    <property type="project" value="TreeGrafter"/>
</dbReference>
<feature type="binding site" evidence="9">
    <location>
        <position position="79"/>
    </location>
    <ligand>
        <name>5-phospho-alpha-D-ribose 1-diphosphate</name>
        <dbReference type="ChEBI" id="CHEBI:58017"/>
    </ligand>
</feature>
<comment type="similarity">
    <text evidence="8">In the C-terminal section; belongs to the anthranilate phosphoribosyltransferase family.</text>
</comment>
<evidence type="ECO:0000256" key="7">
    <source>
        <dbReference type="ARBA" id="ARBA00052328"/>
    </source>
</evidence>
<protein>
    <recommendedName>
        <fullName evidence="9">Anthranilate phosphoribosyltransferase</fullName>
        <ecNumber evidence="9">2.4.2.18</ecNumber>
    </recommendedName>
</protein>
<comment type="caution">
    <text evidence="9">Lacks conserved residue(s) required for the propagation of feature annotation.</text>
</comment>
<feature type="binding site" evidence="9">
    <location>
        <begin position="107"/>
        <end position="115"/>
    </location>
    <ligand>
        <name>5-phospho-alpha-D-ribose 1-diphosphate</name>
        <dbReference type="ChEBI" id="CHEBI:58017"/>
    </ligand>
</feature>
<evidence type="ECO:0000256" key="9">
    <source>
        <dbReference type="HAMAP-Rule" id="MF_00211"/>
    </source>
</evidence>
<name>A0A7R7IDI3_9FIRM</name>
<dbReference type="InterPro" id="IPR036320">
    <property type="entry name" value="Glycosyl_Trfase_fam3_N_dom_sf"/>
</dbReference>
<feature type="binding site" evidence="9">
    <location>
        <begin position="89"/>
        <end position="92"/>
    </location>
    <ligand>
        <name>5-phospho-alpha-D-ribose 1-diphosphate</name>
        <dbReference type="ChEBI" id="CHEBI:58017"/>
    </ligand>
</feature>
<sequence length="335" mass="35830">MKKAIKAVVEGNNLSIEEAKRAMNLMLSGEATQAQIGAFLTALRLKGETLDEIVGCATVLRDKAEHISPKVDNYIDIVGTGGDCTYSFNISTTSSFVVAGAGLVVAKHGNRSVSSKSGAADVLEELGVNIMLEPKKVEQSVEEIGIGFMFAQTFNKSMKYVGQARSEMGIRSIFNILGPLSNPSGAKHQVIGVFNPDLTEVFAQAMRIMGIESALVVNAKDGMDEISNASDTVVSEIKDGKVINYVITPEQFGFKRTILDCLTGGDAKANANITLDILSGTKGYRRDIVLFNAGATLYAGHKAMSIEEGIMMAEESIDSGKAMDKLIKLIEFSRG</sequence>
<keyword evidence="2 9" id="KW-0028">Amino-acid biosynthesis</keyword>
<gene>
    <name evidence="9 12" type="primary">trpD</name>
    <name evidence="12" type="ORF">bsdtb5_28770</name>
</gene>
<keyword evidence="9" id="KW-0479">Metal-binding</keyword>
<dbReference type="EC" id="2.4.2.18" evidence="9"/>
<dbReference type="HAMAP" id="MF_00211">
    <property type="entry name" value="TrpD"/>
    <property type="match status" value="1"/>
</dbReference>
<comment type="cofactor">
    <cofactor evidence="9">
        <name>Mg(2+)</name>
        <dbReference type="ChEBI" id="CHEBI:18420"/>
    </cofactor>
    <text evidence="9">Binds 2 magnesium ions per monomer.</text>
</comment>
<feature type="binding site" evidence="9">
    <location>
        <position position="165"/>
    </location>
    <ligand>
        <name>anthranilate</name>
        <dbReference type="ChEBI" id="CHEBI:16567"/>
        <label>2</label>
    </ligand>
</feature>
<organism evidence="12 13">
    <name type="scientific">Anaeromicropila herbilytica</name>
    <dbReference type="NCBI Taxonomy" id="2785025"/>
    <lineage>
        <taxon>Bacteria</taxon>
        <taxon>Bacillati</taxon>
        <taxon>Bacillota</taxon>
        <taxon>Clostridia</taxon>
        <taxon>Lachnospirales</taxon>
        <taxon>Lachnospiraceae</taxon>
        <taxon>Anaeromicropila</taxon>
    </lineage>
</organism>
<dbReference type="PANTHER" id="PTHR43285:SF2">
    <property type="entry name" value="ANTHRANILATE PHOSPHORIBOSYLTRANSFERASE"/>
    <property type="match status" value="1"/>
</dbReference>
<dbReference type="SUPFAM" id="SSF47648">
    <property type="entry name" value="Nucleoside phosphorylase/phosphoribosyltransferase N-terminal domain"/>
    <property type="match status" value="1"/>
</dbReference>
<dbReference type="RefSeq" id="WP_271712693.1">
    <property type="nucleotide sequence ID" value="NZ_AP024169.1"/>
</dbReference>
<dbReference type="InterPro" id="IPR035902">
    <property type="entry name" value="Nuc_phospho_transferase"/>
</dbReference>
<evidence type="ECO:0000256" key="1">
    <source>
        <dbReference type="ARBA" id="ARBA00004907"/>
    </source>
</evidence>
<evidence type="ECO:0000256" key="3">
    <source>
        <dbReference type="ARBA" id="ARBA00022676"/>
    </source>
</evidence>
<dbReference type="EMBL" id="AP024169">
    <property type="protein sequence ID" value="BCN31582.1"/>
    <property type="molecule type" value="Genomic_DNA"/>
</dbReference>
<evidence type="ECO:0000313" key="13">
    <source>
        <dbReference type="Proteomes" id="UP000595897"/>
    </source>
</evidence>
<feature type="binding site" evidence="9">
    <location>
        <position position="225"/>
    </location>
    <ligand>
        <name>Mg(2+)</name>
        <dbReference type="ChEBI" id="CHEBI:18420"/>
        <label>1</label>
    </ligand>
</feature>
<accession>A0A7R7IDI3</accession>
<evidence type="ECO:0000256" key="2">
    <source>
        <dbReference type="ARBA" id="ARBA00022605"/>
    </source>
</evidence>
<dbReference type="AlphaFoldDB" id="A0A7R7IDI3"/>
<dbReference type="SUPFAM" id="SSF52418">
    <property type="entry name" value="Nucleoside phosphorylase/phosphoribosyltransferase catalytic domain"/>
    <property type="match status" value="1"/>
</dbReference>
<reference evidence="12 13" key="1">
    <citation type="submission" date="2020-11" db="EMBL/GenBank/DDBJ databases">
        <title>Draft genome sequencing of a Lachnospiraceae strain isolated from anoxic soil subjected to BSD treatment.</title>
        <authorList>
            <person name="Uek A."/>
            <person name="Tonouchi A."/>
        </authorList>
    </citation>
    <scope>NUCLEOTIDE SEQUENCE [LARGE SCALE GENOMIC DNA]</scope>
    <source>
        <strain evidence="12 13">TB5</strain>
    </source>
</reference>
<keyword evidence="6 9" id="KW-0057">Aromatic amino acid biosynthesis</keyword>
<feature type="binding site" evidence="9">
    <location>
        <position position="224"/>
    </location>
    <ligand>
        <name>Mg(2+)</name>
        <dbReference type="ChEBI" id="CHEBI:18420"/>
        <label>2</label>
    </ligand>
</feature>
<feature type="binding site" evidence="9">
    <location>
        <position position="87"/>
    </location>
    <ligand>
        <name>5-phospho-alpha-D-ribose 1-diphosphate</name>
        <dbReference type="ChEBI" id="CHEBI:58017"/>
    </ligand>
</feature>
<dbReference type="GO" id="GO:0000162">
    <property type="term" value="P:L-tryptophan biosynthetic process"/>
    <property type="evidence" value="ECO:0007669"/>
    <property type="project" value="UniProtKB-UniRule"/>
</dbReference>
<comment type="catalytic activity">
    <reaction evidence="7 9">
        <text>N-(5-phospho-beta-D-ribosyl)anthranilate + diphosphate = 5-phospho-alpha-D-ribose 1-diphosphate + anthranilate</text>
        <dbReference type="Rhea" id="RHEA:11768"/>
        <dbReference type="ChEBI" id="CHEBI:16567"/>
        <dbReference type="ChEBI" id="CHEBI:18277"/>
        <dbReference type="ChEBI" id="CHEBI:33019"/>
        <dbReference type="ChEBI" id="CHEBI:58017"/>
        <dbReference type="EC" id="2.4.2.18"/>
    </reaction>
</comment>
<feature type="binding site" evidence="9">
    <location>
        <position position="119"/>
    </location>
    <ligand>
        <name>5-phospho-alpha-D-ribose 1-diphosphate</name>
        <dbReference type="ChEBI" id="CHEBI:58017"/>
    </ligand>
</feature>
<proteinExistence type="inferred from homology"/>
<evidence type="ECO:0000256" key="8">
    <source>
        <dbReference type="ARBA" id="ARBA00061188"/>
    </source>
</evidence>
<evidence type="ECO:0000259" key="11">
    <source>
        <dbReference type="Pfam" id="PF02885"/>
    </source>
</evidence>
<feature type="binding site" evidence="9">
    <location>
        <position position="79"/>
    </location>
    <ligand>
        <name>anthranilate</name>
        <dbReference type="ChEBI" id="CHEBI:16567"/>
        <label>1</label>
    </ligand>
</feature>
<dbReference type="InterPro" id="IPR005940">
    <property type="entry name" value="Anthranilate_Pribosyl_Tfrase"/>
</dbReference>
<dbReference type="FunFam" id="3.40.1030.10:FF:000002">
    <property type="entry name" value="Anthranilate phosphoribosyltransferase"/>
    <property type="match status" value="1"/>
</dbReference>
<comment type="function">
    <text evidence="9">Catalyzes the transfer of the phosphoribosyl group of 5-phosphorylribose-1-pyrophosphate (PRPP) to anthranilate to yield N-(5'-phosphoribosyl)-anthranilate (PRA).</text>
</comment>
<evidence type="ECO:0000256" key="6">
    <source>
        <dbReference type="ARBA" id="ARBA00023141"/>
    </source>
</evidence>
<comment type="pathway">
    <text evidence="1 9">Amino-acid biosynthesis; L-tryptophan biosynthesis; L-tryptophan from chorismate: step 2/5.</text>
</comment>
<dbReference type="Proteomes" id="UP000595897">
    <property type="component" value="Chromosome"/>
</dbReference>
<dbReference type="Pfam" id="PF02885">
    <property type="entry name" value="Glycos_trans_3N"/>
    <property type="match status" value="1"/>
</dbReference>
<feature type="binding site" evidence="9">
    <location>
        <position position="91"/>
    </location>
    <ligand>
        <name>Mg(2+)</name>
        <dbReference type="ChEBI" id="CHEBI:18420"/>
        <label>1</label>
    </ligand>
</feature>
<feature type="domain" description="Glycosyl transferase family 3" evidence="10">
    <location>
        <begin position="73"/>
        <end position="323"/>
    </location>
</feature>
<evidence type="ECO:0000313" key="12">
    <source>
        <dbReference type="EMBL" id="BCN31582.1"/>
    </source>
</evidence>
<feature type="binding site" evidence="9">
    <location>
        <position position="225"/>
    </location>
    <ligand>
        <name>Mg(2+)</name>
        <dbReference type="ChEBI" id="CHEBI:18420"/>
        <label>2</label>
    </ligand>
</feature>
<keyword evidence="9" id="KW-0460">Magnesium</keyword>
<feature type="domain" description="Glycosyl transferase family 3 N-terminal" evidence="11">
    <location>
        <begin position="2"/>
        <end position="64"/>
    </location>
</feature>
<dbReference type="Gene3D" id="1.20.970.10">
    <property type="entry name" value="Transferase, Pyrimidine Nucleoside Phosphorylase, Chain C"/>
    <property type="match status" value="1"/>
</dbReference>
<dbReference type="PANTHER" id="PTHR43285">
    <property type="entry name" value="ANTHRANILATE PHOSPHORIBOSYLTRANSFERASE"/>
    <property type="match status" value="1"/>
</dbReference>
<keyword evidence="5 9" id="KW-0822">Tryptophan biosynthesis</keyword>
<dbReference type="InterPro" id="IPR017459">
    <property type="entry name" value="Glycosyl_Trfase_fam3_N_dom"/>
</dbReference>
<dbReference type="NCBIfam" id="TIGR01245">
    <property type="entry name" value="trpD"/>
    <property type="match status" value="1"/>
</dbReference>
<feature type="binding site" evidence="9">
    <location>
        <position position="110"/>
    </location>
    <ligand>
        <name>anthranilate</name>
        <dbReference type="ChEBI" id="CHEBI:16567"/>
        <label>1</label>
    </ligand>
</feature>
<evidence type="ECO:0000259" key="10">
    <source>
        <dbReference type="Pfam" id="PF00591"/>
    </source>
</evidence>
<dbReference type="InterPro" id="IPR000312">
    <property type="entry name" value="Glycosyl_Trfase_fam3"/>
</dbReference>
<evidence type="ECO:0000256" key="4">
    <source>
        <dbReference type="ARBA" id="ARBA00022679"/>
    </source>
</evidence>
<dbReference type="KEGG" id="ahb:bsdtb5_28770"/>
<comment type="similarity">
    <text evidence="9">Belongs to the anthranilate phosphoribosyltransferase family.</text>
</comment>
<feature type="binding site" evidence="9">
    <location>
        <begin position="82"/>
        <end position="83"/>
    </location>
    <ligand>
        <name>5-phospho-alpha-D-ribose 1-diphosphate</name>
        <dbReference type="ChEBI" id="CHEBI:58017"/>
    </ligand>
</feature>
<keyword evidence="13" id="KW-1185">Reference proteome</keyword>
<dbReference type="GO" id="GO:0000287">
    <property type="term" value="F:magnesium ion binding"/>
    <property type="evidence" value="ECO:0007669"/>
    <property type="project" value="UniProtKB-UniRule"/>
</dbReference>
<keyword evidence="3 9" id="KW-0328">Glycosyltransferase</keyword>
<dbReference type="Gene3D" id="3.40.1030.10">
    <property type="entry name" value="Nucleoside phosphorylase/phosphoribosyltransferase catalytic domain"/>
    <property type="match status" value="1"/>
</dbReference>
<evidence type="ECO:0000256" key="5">
    <source>
        <dbReference type="ARBA" id="ARBA00022822"/>
    </source>
</evidence>
<dbReference type="Pfam" id="PF00591">
    <property type="entry name" value="Glycos_transf_3"/>
    <property type="match status" value="1"/>
</dbReference>
<comment type="subunit">
    <text evidence="9">Homodimer.</text>
</comment>